<dbReference type="GO" id="GO:0003723">
    <property type="term" value="F:RNA binding"/>
    <property type="evidence" value="ECO:0007669"/>
    <property type="project" value="InterPro"/>
</dbReference>
<feature type="domain" description="Pseudouridine synthase RsuA/RluA-like" evidence="1">
    <location>
        <begin position="96"/>
        <end position="244"/>
    </location>
</feature>
<gene>
    <name evidence="2" type="ORF">H4F99_03790</name>
</gene>
<dbReference type="GO" id="GO:0000455">
    <property type="term" value="P:enzyme-directed rRNA pseudouridine synthesis"/>
    <property type="evidence" value="ECO:0007669"/>
    <property type="project" value="TreeGrafter"/>
</dbReference>
<protein>
    <submittedName>
        <fullName evidence="2">Pseudouridine synthase</fullName>
    </submittedName>
</protein>
<dbReference type="RefSeq" id="WP_182668384.1">
    <property type="nucleotide sequence ID" value="NZ_JACHTE010000002.1"/>
</dbReference>
<dbReference type="EMBL" id="JACHTE010000002">
    <property type="protein sequence ID" value="MBB1087607.1"/>
    <property type="molecule type" value="Genomic_DNA"/>
</dbReference>
<evidence type="ECO:0000259" key="1">
    <source>
        <dbReference type="Pfam" id="PF00849"/>
    </source>
</evidence>
<proteinExistence type="predicted"/>
<organism evidence="2 3">
    <name type="scientific">Marilutibacter penaei</name>
    <dbReference type="NCBI Taxonomy" id="2759900"/>
    <lineage>
        <taxon>Bacteria</taxon>
        <taxon>Pseudomonadati</taxon>
        <taxon>Pseudomonadota</taxon>
        <taxon>Gammaproteobacteria</taxon>
        <taxon>Lysobacterales</taxon>
        <taxon>Lysobacteraceae</taxon>
        <taxon>Marilutibacter</taxon>
    </lineage>
</organism>
<dbReference type="InterPro" id="IPR006224">
    <property type="entry name" value="PsdUridine_synth_RluA-like_CS"/>
</dbReference>
<name>A0A7W3U295_9GAMM</name>
<comment type="caution">
    <text evidence="2">The sequence shown here is derived from an EMBL/GenBank/DDBJ whole genome shotgun (WGS) entry which is preliminary data.</text>
</comment>
<dbReference type="Gene3D" id="3.30.2350.10">
    <property type="entry name" value="Pseudouridine synthase"/>
    <property type="match status" value="1"/>
</dbReference>
<evidence type="ECO:0000313" key="3">
    <source>
        <dbReference type="Proteomes" id="UP000552587"/>
    </source>
</evidence>
<dbReference type="AlphaFoldDB" id="A0A7W3U295"/>
<dbReference type="Pfam" id="PF00849">
    <property type="entry name" value="PseudoU_synth_2"/>
    <property type="match status" value="1"/>
</dbReference>
<dbReference type="PANTHER" id="PTHR21600">
    <property type="entry name" value="MITOCHONDRIAL RNA PSEUDOURIDINE SYNTHASE"/>
    <property type="match status" value="1"/>
</dbReference>
<dbReference type="InterPro" id="IPR006145">
    <property type="entry name" value="PsdUridine_synth_RsuA/RluA"/>
</dbReference>
<dbReference type="PANTHER" id="PTHR21600:SF84">
    <property type="entry name" value="PSEUDOURIDINE SYNTHASE RSUA_RLUA-LIKE DOMAIN-CONTAINING PROTEIN"/>
    <property type="match status" value="1"/>
</dbReference>
<dbReference type="InterPro" id="IPR050188">
    <property type="entry name" value="RluA_PseudoU_synthase"/>
</dbReference>
<dbReference type="PROSITE" id="PS01129">
    <property type="entry name" value="PSI_RLU"/>
    <property type="match status" value="1"/>
</dbReference>
<reference evidence="2 3" key="1">
    <citation type="submission" date="2020-07" db="EMBL/GenBank/DDBJ databases">
        <authorList>
            <person name="Xu S."/>
            <person name="Li A."/>
        </authorList>
    </citation>
    <scope>NUCLEOTIDE SEQUENCE [LARGE SCALE GENOMIC DNA]</scope>
    <source>
        <strain evidence="2 3">SG-8</strain>
    </source>
</reference>
<dbReference type="InterPro" id="IPR020103">
    <property type="entry name" value="PsdUridine_synth_cat_dom_sf"/>
</dbReference>
<dbReference type="Proteomes" id="UP000552587">
    <property type="component" value="Unassembled WGS sequence"/>
</dbReference>
<dbReference type="SUPFAM" id="SSF55120">
    <property type="entry name" value="Pseudouridine synthase"/>
    <property type="match status" value="1"/>
</dbReference>
<dbReference type="GO" id="GO:0140098">
    <property type="term" value="F:catalytic activity, acting on RNA"/>
    <property type="evidence" value="ECO:0007669"/>
    <property type="project" value="UniProtKB-ARBA"/>
</dbReference>
<accession>A0A7W3U295</accession>
<keyword evidence="3" id="KW-1185">Reference proteome</keyword>
<dbReference type="GO" id="GO:0009982">
    <property type="term" value="F:pseudouridine synthase activity"/>
    <property type="evidence" value="ECO:0007669"/>
    <property type="project" value="InterPro"/>
</dbReference>
<sequence length="307" mass="34103">MSAPFVSEDGVAASRYQLLPGRWANLLDGLCAAFPGIPRETWQARFERGRVLDANGTPLRADAPWRVGLELRYFREVEDEPRVPFEARVLYRDARLLVADKPHFLPVTPAGGHVAETLLARLRRETGLVDIAPLHRIDRETAGLVLFSLDAATRPAYAALFAGRRIHKHYEALAGPLPGIEFPHVRRSRIVRGSPFFRMQEVEGVANSATRIEVIEGPAGEGPWRYRLVPVTGRKHQLRLHMASLGAPILGDRTYPTSCPRAPGDFSAPLQLLARSLRFRDPVDGRERAFKSGFRLDGLTPTRATAG</sequence>
<evidence type="ECO:0000313" key="2">
    <source>
        <dbReference type="EMBL" id="MBB1087607.1"/>
    </source>
</evidence>